<evidence type="ECO:0000259" key="2">
    <source>
        <dbReference type="PROSITE" id="PS51194"/>
    </source>
</evidence>
<evidence type="ECO:0000259" key="1">
    <source>
        <dbReference type="PROSITE" id="PS51192"/>
    </source>
</evidence>
<dbReference type="EMBL" id="MW151244">
    <property type="protein sequence ID" value="QPB10418.1"/>
    <property type="molecule type" value="Genomic_DNA"/>
</dbReference>
<evidence type="ECO:0000313" key="3">
    <source>
        <dbReference type="EMBL" id="QPB10418.1"/>
    </source>
</evidence>
<accession>A0A873WEX3</accession>
<dbReference type="Pfam" id="PF04851">
    <property type="entry name" value="ResIII"/>
    <property type="match status" value="1"/>
</dbReference>
<feature type="domain" description="Helicase ATP-binding" evidence="1">
    <location>
        <begin position="17"/>
        <end position="176"/>
    </location>
</feature>
<dbReference type="Pfam" id="PF00271">
    <property type="entry name" value="Helicase_C"/>
    <property type="match status" value="1"/>
</dbReference>
<name>A0A873WEX3_9CAUD</name>
<keyword evidence="3" id="KW-0067">ATP-binding</keyword>
<gene>
    <name evidence="3" type="ORF">AbSZ3_53</name>
</gene>
<dbReference type="Gene3D" id="3.40.50.300">
    <property type="entry name" value="P-loop containing nucleotide triphosphate hydrolases"/>
    <property type="match status" value="2"/>
</dbReference>
<dbReference type="InterPro" id="IPR027417">
    <property type="entry name" value="P-loop_NTPase"/>
</dbReference>
<dbReference type="SMART" id="SM00490">
    <property type="entry name" value="HELICc"/>
    <property type="match status" value="1"/>
</dbReference>
<feature type="domain" description="Helicase C-terminal" evidence="2">
    <location>
        <begin position="240"/>
        <end position="388"/>
    </location>
</feature>
<dbReference type="PANTHER" id="PTHR47396">
    <property type="entry name" value="TYPE I RESTRICTION ENZYME ECOKI R PROTEIN"/>
    <property type="match status" value="1"/>
</dbReference>
<dbReference type="Proteomes" id="UP000663632">
    <property type="component" value="Segment"/>
</dbReference>
<dbReference type="PROSITE" id="PS51194">
    <property type="entry name" value="HELICASE_CTER"/>
    <property type="match status" value="1"/>
</dbReference>
<dbReference type="GO" id="GO:0003677">
    <property type="term" value="F:DNA binding"/>
    <property type="evidence" value="ECO:0007669"/>
    <property type="project" value="InterPro"/>
</dbReference>
<keyword evidence="3" id="KW-0547">Nucleotide-binding</keyword>
<sequence length="552" mass="62044">MQLRFYQRESIDAIYNYFNAGNKGNPVIALQTGLGKSVVLGGAVCEIMYQYPSQRLIMATHVKELVEQNAKKLTKMWASAPIGIYSAGLKQKDSHAPIVYGSIQSMANNPAAFGHRDLMFVDECQLVGDKANSQYISFIGGLAEINPHIKIIGLSATPYRMKMGMITEGGIFTDVIYDTTNLEGWTRMIAEGFLCPPVSKVTDEWLSAEGVRKVDGDFNIKQLQDAVDTSEKTFKCCVESIEKCYDRHSILVFATGIEHAEHVAETLNALGQNAAYVHSKMKGADRDRVIEDFKQGKIRWLVNNGILTTGFDHPPLDAIIMLRPTLSVGLWVQMVGRGTRPYDFRMLDQYVKGFEYVKQNCLILDFARNTDRLGAVNQPVPPRKKGESTGDAPVKICPNPACKMYNHASARYCGGEPFPTFSGCGYEFIYDPNDRLYHHASEKPILVSDLPELEMMKVTKVLYSVHNKENMPPSMKVTYICGVKSFTEYICLQHSGMAQRKAFAWWTQRTGYTGDQMPTTAQAVNYSSHLPIPNRIKVWTNKKYPEIMSYEF</sequence>
<dbReference type="SMART" id="SM00487">
    <property type="entry name" value="DEXDc"/>
    <property type="match status" value="1"/>
</dbReference>
<evidence type="ECO:0000313" key="4">
    <source>
        <dbReference type="Proteomes" id="UP000663632"/>
    </source>
</evidence>
<dbReference type="GO" id="GO:0016787">
    <property type="term" value="F:hydrolase activity"/>
    <property type="evidence" value="ECO:0007669"/>
    <property type="project" value="InterPro"/>
</dbReference>
<reference evidence="3" key="1">
    <citation type="submission" date="2020-10" db="EMBL/GenBank/DDBJ databases">
        <title>Clinical experience of personalized bacteriophage therapy in a case of hospital-acquired pneumonia with carbapenem-resistant Acinetobacter baumannii.</title>
        <authorList>
            <person name="Tan X."/>
            <person name="Ma Y."/>
        </authorList>
    </citation>
    <scope>NUCLEOTIDE SEQUENCE</scope>
</reference>
<dbReference type="InterPro" id="IPR006935">
    <property type="entry name" value="Helicase/UvrB_N"/>
</dbReference>
<dbReference type="InterPro" id="IPR001650">
    <property type="entry name" value="Helicase_C-like"/>
</dbReference>
<dbReference type="PROSITE" id="PS51192">
    <property type="entry name" value="HELICASE_ATP_BIND_1"/>
    <property type="match status" value="1"/>
</dbReference>
<keyword evidence="3" id="KW-0347">Helicase</keyword>
<organism evidence="3 4">
    <name type="scientific">Acinetobacter phage Ab_SZ3</name>
    <dbReference type="NCBI Taxonomy" id="2781361"/>
    <lineage>
        <taxon>Viruses</taxon>
        <taxon>Duplodnaviria</taxon>
        <taxon>Heunggongvirae</taxon>
        <taxon>Uroviricota</taxon>
        <taxon>Caudoviricetes</taxon>
        <taxon>Lokivirus</taxon>
        <taxon>Lokivirus IMEAB3</taxon>
    </lineage>
</organism>
<keyword evidence="3" id="KW-0378">Hydrolase</keyword>
<dbReference type="GO" id="GO:0004386">
    <property type="term" value="F:helicase activity"/>
    <property type="evidence" value="ECO:0007669"/>
    <property type="project" value="UniProtKB-KW"/>
</dbReference>
<proteinExistence type="predicted"/>
<dbReference type="InterPro" id="IPR050742">
    <property type="entry name" value="Helicase_Restrict-Modif_Enz"/>
</dbReference>
<dbReference type="SUPFAM" id="SSF52540">
    <property type="entry name" value="P-loop containing nucleoside triphosphate hydrolases"/>
    <property type="match status" value="1"/>
</dbReference>
<dbReference type="PANTHER" id="PTHR47396:SF1">
    <property type="entry name" value="ATP-DEPENDENT HELICASE IRC3-RELATED"/>
    <property type="match status" value="1"/>
</dbReference>
<dbReference type="GO" id="GO:0005524">
    <property type="term" value="F:ATP binding"/>
    <property type="evidence" value="ECO:0007669"/>
    <property type="project" value="InterPro"/>
</dbReference>
<dbReference type="InterPro" id="IPR014001">
    <property type="entry name" value="Helicase_ATP-bd"/>
</dbReference>
<protein>
    <submittedName>
        <fullName evidence="3">Putative DNA helicase</fullName>
    </submittedName>
</protein>